<dbReference type="Proteomes" id="UP000054166">
    <property type="component" value="Unassembled WGS sequence"/>
</dbReference>
<name>A0A0C3FYH2_PILCF</name>
<protein>
    <submittedName>
        <fullName evidence="1">Uncharacterized protein</fullName>
    </submittedName>
</protein>
<evidence type="ECO:0000313" key="1">
    <source>
        <dbReference type="EMBL" id="KIM83281.1"/>
    </source>
</evidence>
<dbReference type="InterPro" id="IPR045992">
    <property type="entry name" value="DUF5948"/>
</dbReference>
<gene>
    <name evidence="1" type="ORF">PILCRDRAFT_819532</name>
</gene>
<dbReference type="HOGENOM" id="CLU_3107191_0_0_1"/>
<dbReference type="InParanoid" id="A0A0C3FYH2"/>
<dbReference type="OrthoDB" id="4932133at2759"/>
<reference evidence="1 2" key="1">
    <citation type="submission" date="2014-04" db="EMBL/GenBank/DDBJ databases">
        <authorList>
            <consortium name="DOE Joint Genome Institute"/>
            <person name="Kuo A."/>
            <person name="Tarkka M."/>
            <person name="Buscot F."/>
            <person name="Kohler A."/>
            <person name="Nagy L.G."/>
            <person name="Floudas D."/>
            <person name="Copeland A."/>
            <person name="Barry K.W."/>
            <person name="Cichocki N."/>
            <person name="Veneault-Fourrey C."/>
            <person name="LaButti K."/>
            <person name="Lindquist E.A."/>
            <person name="Lipzen A."/>
            <person name="Lundell T."/>
            <person name="Morin E."/>
            <person name="Murat C."/>
            <person name="Sun H."/>
            <person name="Tunlid A."/>
            <person name="Henrissat B."/>
            <person name="Grigoriev I.V."/>
            <person name="Hibbett D.S."/>
            <person name="Martin F."/>
            <person name="Nordberg H.P."/>
            <person name="Cantor M.N."/>
            <person name="Hua S.X."/>
        </authorList>
    </citation>
    <scope>NUCLEOTIDE SEQUENCE [LARGE SCALE GENOMIC DNA]</scope>
    <source>
        <strain evidence="1 2">F 1598</strain>
    </source>
</reference>
<dbReference type="Pfam" id="PF19373">
    <property type="entry name" value="DUF5948"/>
    <property type="match status" value="1"/>
</dbReference>
<accession>A0A0C3FYH2</accession>
<dbReference type="EMBL" id="KN832991">
    <property type="protein sequence ID" value="KIM83281.1"/>
    <property type="molecule type" value="Genomic_DNA"/>
</dbReference>
<proteinExistence type="predicted"/>
<sequence length="51" mass="5738">MFVTFEVFTARILAVDNCKCQDARGQYDDLTKACCINQTASSYATYPGRNH</sequence>
<dbReference type="AlphaFoldDB" id="A0A0C3FYH2"/>
<evidence type="ECO:0000313" key="2">
    <source>
        <dbReference type="Proteomes" id="UP000054166"/>
    </source>
</evidence>
<keyword evidence="2" id="KW-1185">Reference proteome</keyword>
<reference evidence="2" key="2">
    <citation type="submission" date="2015-01" db="EMBL/GenBank/DDBJ databases">
        <title>Evolutionary Origins and Diversification of the Mycorrhizal Mutualists.</title>
        <authorList>
            <consortium name="DOE Joint Genome Institute"/>
            <consortium name="Mycorrhizal Genomics Consortium"/>
            <person name="Kohler A."/>
            <person name="Kuo A."/>
            <person name="Nagy L.G."/>
            <person name="Floudas D."/>
            <person name="Copeland A."/>
            <person name="Barry K.W."/>
            <person name="Cichocki N."/>
            <person name="Veneault-Fourrey C."/>
            <person name="LaButti K."/>
            <person name="Lindquist E.A."/>
            <person name="Lipzen A."/>
            <person name="Lundell T."/>
            <person name="Morin E."/>
            <person name="Murat C."/>
            <person name="Riley R."/>
            <person name="Ohm R."/>
            <person name="Sun H."/>
            <person name="Tunlid A."/>
            <person name="Henrissat B."/>
            <person name="Grigoriev I.V."/>
            <person name="Hibbett D.S."/>
            <person name="Martin F."/>
        </authorList>
    </citation>
    <scope>NUCLEOTIDE SEQUENCE [LARGE SCALE GENOMIC DNA]</scope>
    <source>
        <strain evidence="2">F 1598</strain>
    </source>
</reference>
<organism evidence="1 2">
    <name type="scientific">Piloderma croceum (strain F 1598)</name>
    <dbReference type="NCBI Taxonomy" id="765440"/>
    <lineage>
        <taxon>Eukaryota</taxon>
        <taxon>Fungi</taxon>
        <taxon>Dikarya</taxon>
        <taxon>Basidiomycota</taxon>
        <taxon>Agaricomycotina</taxon>
        <taxon>Agaricomycetes</taxon>
        <taxon>Agaricomycetidae</taxon>
        <taxon>Atheliales</taxon>
        <taxon>Atheliaceae</taxon>
        <taxon>Piloderma</taxon>
    </lineage>
</organism>